<dbReference type="Gene3D" id="3.40.50.300">
    <property type="entry name" value="P-loop containing nucleotide triphosphate hydrolases"/>
    <property type="match status" value="1"/>
</dbReference>
<organism evidence="4">
    <name type="scientific">Tanacetum cinerariifolium</name>
    <name type="common">Dalmatian daisy</name>
    <name type="synonym">Chrysanthemum cinerariifolium</name>
    <dbReference type="NCBI Taxonomy" id="118510"/>
    <lineage>
        <taxon>Eukaryota</taxon>
        <taxon>Viridiplantae</taxon>
        <taxon>Streptophyta</taxon>
        <taxon>Embryophyta</taxon>
        <taxon>Tracheophyta</taxon>
        <taxon>Spermatophyta</taxon>
        <taxon>Magnoliopsida</taxon>
        <taxon>eudicotyledons</taxon>
        <taxon>Gunneridae</taxon>
        <taxon>Pentapetalae</taxon>
        <taxon>asterids</taxon>
        <taxon>campanulids</taxon>
        <taxon>Asterales</taxon>
        <taxon>Asteraceae</taxon>
        <taxon>Asteroideae</taxon>
        <taxon>Anthemideae</taxon>
        <taxon>Anthemidinae</taxon>
        <taxon>Tanacetum</taxon>
    </lineage>
</organism>
<evidence type="ECO:0000313" key="4">
    <source>
        <dbReference type="EMBL" id="GEU66947.1"/>
    </source>
</evidence>
<keyword evidence="1" id="KW-0227">DNA damage</keyword>
<feature type="compositionally biased region" description="Polar residues" evidence="2">
    <location>
        <begin position="726"/>
        <end position="738"/>
    </location>
</feature>
<proteinExistence type="inferred from homology"/>
<dbReference type="EMBL" id="BKCJ010005474">
    <property type="protein sequence ID" value="GEU66947.1"/>
    <property type="molecule type" value="Genomic_DNA"/>
</dbReference>
<dbReference type="InterPro" id="IPR027417">
    <property type="entry name" value="P-loop_NTPase"/>
</dbReference>
<dbReference type="GO" id="GO:0000723">
    <property type="term" value="P:telomere maintenance"/>
    <property type="evidence" value="ECO:0007669"/>
    <property type="project" value="InterPro"/>
</dbReference>
<dbReference type="PANTHER" id="PTHR10492">
    <property type="match status" value="1"/>
</dbReference>
<dbReference type="EC" id="5.6.2.3" evidence="1"/>
<evidence type="ECO:0000256" key="2">
    <source>
        <dbReference type="SAM" id="MobiDB-lite"/>
    </source>
</evidence>
<comment type="catalytic activity">
    <reaction evidence="1">
        <text>ATP + H2O = ADP + phosphate + H(+)</text>
        <dbReference type="Rhea" id="RHEA:13065"/>
        <dbReference type="ChEBI" id="CHEBI:15377"/>
        <dbReference type="ChEBI" id="CHEBI:15378"/>
        <dbReference type="ChEBI" id="CHEBI:30616"/>
        <dbReference type="ChEBI" id="CHEBI:43474"/>
        <dbReference type="ChEBI" id="CHEBI:456216"/>
        <dbReference type="EC" id="5.6.2.3"/>
    </reaction>
</comment>
<comment type="similarity">
    <text evidence="1">Belongs to the helicase family.</text>
</comment>
<keyword evidence="1" id="KW-0067">ATP-binding</keyword>
<name>A0A6L2M167_TANCI</name>
<keyword evidence="1" id="KW-0378">Hydrolase</keyword>
<evidence type="ECO:0000256" key="1">
    <source>
        <dbReference type="RuleBase" id="RU363044"/>
    </source>
</evidence>
<feature type="compositionally biased region" description="Basic and acidic residues" evidence="2">
    <location>
        <begin position="749"/>
        <end position="761"/>
    </location>
</feature>
<dbReference type="Pfam" id="PF05970">
    <property type="entry name" value="PIF1"/>
    <property type="match status" value="1"/>
</dbReference>
<dbReference type="PANTHER" id="PTHR10492:SF96">
    <property type="entry name" value="ATP-DEPENDENT DNA HELICASE"/>
    <property type="match status" value="1"/>
</dbReference>
<keyword evidence="1 4" id="KW-0347">Helicase</keyword>
<reference evidence="4" key="1">
    <citation type="journal article" date="2019" name="Sci. Rep.">
        <title>Draft genome of Tanacetum cinerariifolium, the natural source of mosquito coil.</title>
        <authorList>
            <person name="Yamashiro T."/>
            <person name="Shiraishi A."/>
            <person name="Satake H."/>
            <person name="Nakayama K."/>
        </authorList>
    </citation>
    <scope>NUCLEOTIDE SEQUENCE</scope>
</reference>
<protein>
    <recommendedName>
        <fullName evidence="1">ATP-dependent DNA helicase</fullName>
        <ecNumber evidence="1">5.6.2.3</ecNumber>
    </recommendedName>
</protein>
<comment type="cofactor">
    <cofactor evidence="1">
        <name>Mg(2+)</name>
        <dbReference type="ChEBI" id="CHEBI:18420"/>
    </cofactor>
</comment>
<dbReference type="GO" id="GO:0043139">
    <property type="term" value="F:5'-3' DNA helicase activity"/>
    <property type="evidence" value="ECO:0007669"/>
    <property type="project" value="UniProtKB-EC"/>
</dbReference>
<dbReference type="GO" id="GO:0006310">
    <property type="term" value="P:DNA recombination"/>
    <property type="evidence" value="ECO:0007669"/>
    <property type="project" value="UniProtKB-KW"/>
</dbReference>
<feature type="region of interest" description="Disordered" evidence="2">
    <location>
        <begin position="724"/>
        <end position="776"/>
    </location>
</feature>
<dbReference type="InterPro" id="IPR010285">
    <property type="entry name" value="DNA_helicase_pif1-like_DEAD"/>
</dbReference>
<dbReference type="GO" id="GO:0016787">
    <property type="term" value="F:hydrolase activity"/>
    <property type="evidence" value="ECO:0007669"/>
    <property type="project" value="UniProtKB-KW"/>
</dbReference>
<comment type="caution">
    <text evidence="4">The sequence shown here is derived from an EMBL/GenBank/DDBJ whole genome shotgun (WGS) entry which is preliminary data.</text>
</comment>
<dbReference type="SUPFAM" id="SSF52540">
    <property type="entry name" value="P-loop containing nucleoside triphosphate hydrolases"/>
    <property type="match status" value="2"/>
</dbReference>
<keyword evidence="1" id="KW-0233">DNA recombination</keyword>
<sequence length="791" mass="89366">MIWAKHTMNEKTPDKKCKEYCSDILYAVSIKEDTAYLCMHFTRNHKGLKSYTSYPEDHYTSLIGGDKEWTMALQEATDFATTSELRRLFVHILIFCNVSSPINLWQKPWQNLCDDVPRKLSKSLRISQIERDAKKMQASILFDIQVMLNSYSKSLEDFGLPTPPQDMLPILQNRLLMEETNYNPEVLLKENNLLIPRLNKEQKLIFNEIITAVQDNVQKLIFIYGHGGTGKTFLWKAITTALRSEEKIVLTVASSGIASLLLPSSRTTHSRFQLSLNLKDESTCHIKKNSQLTDLLRRTNLIIWDEAPMNDRHCFEALDRCLRDILDSPHTFFWGLQHYVRRICALPIKSDGSSKTMPIPVSTWLLDIGNGNIGTPDESETKDIFNVHIPTQLCISDSDIALTELINFIYDDIALQTPTVEDLQKKAIVAPINERADMINAHVLSLVNHQQRIYLSSDEAIPHGNDGAGLCNETRLIVTQLLDKVIEARIITGTRTSEKVFLPRISLINRDLQLPFIFKRKQFPVKLCYAMTINKSQGQSLQRIGIFLPEPVFTHGQFKMIEPSNPSLNQIDKGKLPLVEVTTVSKADIKPAQVDQAIEDFAFYVYTLPNDITLIFGRYTSFIPIPNDNFPEHYFNFIACNEVDARADVSGAPLTAESFDINAYEKMPKPVIIAVSLTWATKRYGALQINATSATYYYSNPEFPETSHILNVTRSTNSPAAKILEGSSTATDPPSTTEGHLPTATAKDNVTEATKDLEKKASATCSFPRTPATRQETKARCLRNKTTYFGP</sequence>
<keyword evidence="1" id="KW-0234">DNA repair</keyword>
<gene>
    <name evidence="4" type="ORF">Tci_038925</name>
</gene>
<accession>A0A6L2M167</accession>
<dbReference type="AlphaFoldDB" id="A0A6L2M167"/>
<feature type="domain" description="DNA helicase Pif1-like DEAD-box helicase" evidence="3">
    <location>
        <begin position="198"/>
        <end position="335"/>
    </location>
</feature>
<evidence type="ECO:0000259" key="3">
    <source>
        <dbReference type="Pfam" id="PF05970"/>
    </source>
</evidence>
<keyword evidence="1" id="KW-0547">Nucleotide-binding</keyword>
<dbReference type="GO" id="GO:0005524">
    <property type="term" value="F:ATP binding"/>
    <property type="evidence" value="ECO:0007669"/>
    <property type="project" value="UniProtKB-KW"/>
</dbReference>
<dbReference type="GO" id="GO:0006281">
    <property type="term" value="P:DNA repair"/>
    <property type="evidence" value="ECO:0007669"/>
    <property type="project" value="UniProtKB-KW"/>
</dbReference>